<reference evidence="2 3" key="1">
    <citation type="journal article" date="2023" name="Science">
        <title>Elucidation of the pathway for biosynthesis of saponin adjuvants from the soapbark tree.</title>
        <authorList>
            <person name="Reed J."/>
            <person name="Orme A."/>
            <person name="El-Demerdash A."/>
            <person name="Owen C."/>
            <person name="Martin L.B.B."/>
            <person name="Misra R.C."/>
            <person name="Kikuchi S."/>
            <person name="Rejzek M."/>
            <person name="Martin A.C."/>
            <person name="Harkess A."/>
            <person name="Leebens-Mack J."/>
            <person name="Louveau T."/>
            <person name="Stephenson M.J."/>
            <person name="Osbourn A."/>
        </authorList>
    </citation>
    <scope>NUCLEOTIDE SEQUENCE [LARGE SCALE GENOMIC DNA]</scope>
    <source>
        <strain evidence="2">S10</strain>
    </source>
</reference>
<name>A0AAD7VNB4_QUISA</name>
<keyword evidence="3" id="KW-1185">Reference proteome</keyword>
<dbReference type="Gene3D" id="3.30.559.10">
    <property type="entry name" value="Chloramphenicol acetyltransferase-like domain"/>
    <property type="match status" value="2"/>
</dbReference>
<comment type="caution">
    <text evidence="2">The sequence shown here is derived from an EMBL/GenBank/DDBJ whole genome shotgun (WGS) entry which is preliminary data.</text>
</comment>
<dbReference type="InterPro" id="IPR050317">
    <property type="entry name" value="Plant_Fungal_Acyltransferase"/>
</dbReference>
<dbReference type="AlphaFoldDB" id="A0AAD7VNB4"/>
<evidence type="ECO:0000256" key="1">
    <source>
        <dbReference type="ARBA" id="ARBA00009861"/>
    </source>
</evidence>
<dbReference type="Pfam" id="PF02458">
    <property type="entry name" value="Transferase"/>
    <property type="match status" value="1"/>
</dbReference>
<evidence type="ECO:0000313" key="2">
    <source>
        <dbReference type="EMBL" id="KAJ7982162.1"/>
    </source>
</evidence>
<accession>A0AAD7VNB4</accession>
<gene>
    <name evidence="2" type="ORF">O6P43_001316</name>
</gene>
<sequence length="452" mass="50881">MVSIISSCIIIPSEPTPNGLMNLSELDQIPGMKHVPPLLFFFKSNPAGTFSDLTQKLKDSLSKILVPYYPLAGRLSRIDGRFELDCNGHGVEFVEAKSNETKVVDDYIDFEPTEVVKDFIPSIDYNKIPLEEWPLLLVQLTKFRCGGVCFGIAFSHTVCDGWAQLMFFNAWTKLVREEDNCQVHGETMQPLHDRTFLNSTCHSLPRFDHREFKAPPVLLNCSATTKTEQEQSISVSVLRVSKEQIENLQKEAETKSTYEAIAAHMWRCACKARQGHTNQPTTILSVVDIRRKLKPQIPLNYFGNAILHTLTPTCLFGEILTHPLSYTAQKVRESIQILTDEYIRSVIDFVKIQRQGMDSLRVGSPTGYYYGNPNLNIGCATSLPVYDVDFGWGKPVYVGLGTFINVDGRSFIMPGPAGDGSIVITLRLQTQHMEAFKKFFYGDIGQFCKSKL</sequence>
<dbReference type="InterPro" id="IPR023213">
    <property type="entry name" value="CAT-like_dom_sf"/>
</dbReference>
<protein>
    <submittedName>
        <fullName evidence="2">Hydroxycinnamoyl transferase</fullName>
    </submittedName>
</protein>
<dbReference type="EMBL" id="JARAOO010000001">
    <property type="protein sequence ID" value="KAJ7982162.1"/>
    <property type="molecule type" value="Genomic_DNA"/>
</dbReference>
<dbReference type="Proteomes" id="UP001163823">
    <property type="component" value="Chromosome 1"/>
</dbReference>
<organism evidence="2 3">
    <name type="scientific">Quillaja saponaria</name>
    <name type="common">Soap bark tree</name>
    <dbReference type="NCBI Taxonomy" id="32244"/>
    <lineage>
        <taxon>Eukaryota</taxon>
        <taxon>Viridiplantae</taxon>
        <taxon>Streptophyta</taxon>
        <taxon>Embryophyta</taxon>
        <taxon>Tracheophyta</taxon>
        <taxon>Spermatophyta</taxon>
        <taxon>Magnoliopsida</taxon>
        <taxon>eudicotyledons</taxon>
        <taxon>Gunneridae</taxon>
        <taxon>Pentapetalae</taxon>
        <taxon>rosids</taxon>
        <taxon>fabids</taxon>
        <taxon>Fabales</taxon>
        <taxon>Quillajaceae</taxon>
        <taxon>Quillaja</taxon>
    </lineage>
</organism>
<keyword evidence="2" id="KW-0808">Transferase</keyword>
<dbReference type="KEGG" id="qsa:O6P43_001316"/>
<proteinExistence type="inferred from homology"/>
<dbReference type="PANTHER" id="PTHR31642:SF289">
    <property type="entry name" value="SPERMIDINE HYDROXYCINNAMOYL TRANSFERASE"/>
    <property type="match status" value="1"/>
</dbReference>
<evidence type="ECO:0000313" key="3">
    <source>
        <dbReference type="Proteomes" id="UP001163823"/>
    </source>
</evidence>
<dbReference type="PANTHER" id="PTHR31642">
    <property type="entry name" value="TRICHOTHECENE 3-O-ACETYLTRANSFERASE"/>
    <property type="match status" value="1"/>
</dbReference>
<comment type="similarity">
    <text evidence="1">Belongs to the plant acyltransferase family.</text>
</comment>
<dbReference type="GO" id="GO:0016747">
    <property type="term" value="F:acyltransferase activity, transferring groups other than amino-acyl groups"/>
    <property type="evidence" value="ECO:0007669"/>
    <property type="project" value="TreeGrafter"/>
</dbReference>